<sequence>MKRTRFTLIAAITAAAAVVMSTGGVASGGQSTQAEQRATAEYAVSGVRTAQQRSAIAATGAAVNGREDSRLLITATPAEVTRIRALGFGVVADATTTPTDRGGAGTMDFPSADAGYHNYAEMVAELNKAVTDHPGLISKQVIGKSYQNRDLYAFKISDNAATDENEPEVLFTHHQHAREHITVEMAVYLVNLFTDNYATDSRIKGLVDSREIWILPDLNPDGGEYDIATGSYRSWRKNRQPNSGSTAVGTDLNRNWDFKWGCCGGSSTSPSSDTYRGPSAGSAPEVSTVQNFVKSRVVGGKQQISTAIDFHSYGELVMWPFGWTYDQVVPGMTRDEYNTFQTLGKSMAATNGYTPEQDSTLYITDGAIDDYLWGAHKIWAFTFEMYPTGSSGGGFYPPDEVIARETARNKAAVLNLLDYSDCPPRAIGKTCGGTTPPDPGGKVFENTNDVTIPDGGAAITSDIAVSGVTGNAPATLKVDVDIKHTYRGDVVLDLVAPDGSAYRLKNSSTSDSADNIIATYTVNASTEVANGTWKLRAQDTYRSDTGYIDSWKLTF</sequence>
<dbReference type="Gene3D" id="3.40.630.10">
    <property type="entry name" value="Zn peptidases"/>
    <property type="match status" value="1"/>
</dbReference>
<evidence type="ECO:0000256" key="15">
    <source>
        <dbReference type="SAM" id="SignalP"/>
    </source>
</evidence>
<dbReference type="EMBL" id="FOGI01000017">
    <property type="protein sequence ID" value="SES47610.1"/>
    <property type="molecule type" value="Genomic_DNA"/>
</dbReference>
<dbReference type="InterPro" id="IPR008979">
    <property type="entry name" value="Galactose-bd-like_sf"/>
</dbReference>
<accession>A0A1H9XN54</accession>
<dbReference type="Pfam" id="PF00246">
    <property type="entry name" value="Peptidase_M14"/>
    <property type="match status" value="1"/>
</dbReference>
<evidence type="ECO:0000256" key="10">
    <source>
        <dbReference type="ARBA" id="ARBA00050859"/>
    </source>
</evidence>
<dbReference type="GO" id="GO:0008270">
    <property type="term" value="F:zinc ion binding"/>
    <property type="evidence" value="ECO:0007669"/>
    <property type="project" value="InterPro"/>
</dbReference>
<dbReference type="EC" id="3.4.17.18" evidence="12"/>
<feature type="domain" description="Peptidase M14" evidence="17">
    <location>
        <begin position="115"/>
        <end position="420"/>
    </location>
</feature>
<dbReference type="InterPro" id="IPR033810">
    <property type="entry name" value="Carboxypeptidase_T"/>
</dbReference>
<gene>
    <name evidence="18" type="ORF">SAMN04487818_117118</name>
</gene>
<evidence type="ECO:0000256" key="3">
    <source>
        <dbReference type="ARBA" id="ARBA00022645"/>
    </source>
</evidence>
<dbReference type="PANTHER" id="PTHR11705:SF143">
    <property type="entry name" value="SLL0236 PROTEIN"/>
    <property type="match status" value="1"/>
</dbReference>
<dbReference type="GO" id="GO:0004181">
    <property type="term" value="F:metallocarboxypeptidase activity"/>
    <property type="evidence" value="ECO:0007669"/>
    <property type="project" value="InterPro"/>
</dbReference>
<evidence type="ECO:0000259" key="17">
    <source>
        <dbReference type="PROSITE" id="PS52035"/>
    </source>
</evidence>
<feature type="domain" description="P/Homo B" evidence="16">
    <location>
        <begin position="435"/>
        <end position="555"/>
    </location>
</feature>
<dbReference type="GO" id="GO:0006508">
    <property type="term" value="P:proteolysis"/>
    <property type="evidence" value="ECO:0007669"/>
    <property type="project" value="UniProtKB-KW"/>
</dbReference>
<organism evidence="18 19">
    <name type="scientific">Actinokineospora terrae</name>
    <dbReference type="NCBI Taxonomy" id="155974"/>
    <lineage>
        <taxon>Bacteria</taxon>
        <taxon>Bacillati</taxon>
        <taxon>Actinomycetota</taxon>
        <taxon>Actinomycetes</taxon>
        <taxon>Pseudonocardiales</taxon>
        <taxon>Pseudonocardiaceae</taxon>
        <taxon>Actinokineospora</taxon>
    </lineage>
</organism>
<dbReference type="FunFam" id="2.60.120.260:FF:000149">
    <property type="entry name" value="Leupeptin-inactivating enzyme 1"/>
    <property type="match status" value="1"/>
</dbReference>
<dbReference type="Gene3D" id="2.60.120.260">
    <property type="entry name" value="Galactose-binding domain-like"/>
    <property type="match status" value="1"/>
</dbReference>
<dbReference type="InterPro" id="IPR000834">
    <property type="entry name" value="Peptidase_M14"/>
</dbReference>
<dbReference type="STRING" id="155974.SAMN04487818_117118"/>
<feature type="active site" description="Proton donor/acceptor" evidence="14">
    <location>
        <position position="384"/>
    </location>
</feature>
<evidence type="ECO:0000256" key="2">
    <source>
        <dbReference type="ARBA" id="ARBA00005988"/>
    </source>
</evidence>
<dbReference type="SUPFAM" id="SSF49785">
    <property type="entry name" value="Galactose-binding domain-like"/>
    <property type="match status" value="1"/>
</dbReference>
<dbReference type="PROSITE" id="PS51829">
    <property type="entry name" value="P_HOMO_B"/>
    <property type="match status" value="1"/>
</dbReference>
<dbReference type="PANTHER" id="PTHR11705">
    <property type="entry name" value="PROTEASE FAMILY M14 CARBOXYPEPTIDASE A,B"/>
    <property type="match status" value="1"/>
</dbReference>
<keyword evidence="5" id="KW-0479">Metal-binding</keyword>
<keyword evidence="6 15" id="KW-0732">Signal</keyword>
<evidence type="ECO:0000313" key="19">
    <source>
        <dbReference type="Proteomes" id="UP000199051"/>
    </source>
</evidence>
<dbReference type="CDD" id="cd03859">
    <property type="entry name" value="M14_CPT"/>
    <property type="match status" value="1"/>
</dbReference>
<keyword evidence="9" id="KW-0482">Metalloprotease</keyword>
<evidence type="ECO:0000313" key="18">
    <source>
        <dbReference type="EMBL" id="SES47610.1"/>
    </source>
</evidence>
<name>A0A1H9XN54_9PSEU</name>
<keyword evidence="19" id="KW-1185">Reference proteome</keyword>
<evidence type="ECO:0000256" key="13">
    <source>
        <dbReference type="ARBA" id="ARBA00074273"/>
    </source>
</evidence>
<keyword evidence="3" id="KW-0121">Carboxypeptidase</keyword>
<dbReference type="FunFam" id="3.40.630.10:FF:000084">
    <property type="entry name" value="Carboxypeptidase B2"/>
    <property type="match status" value="1"/>
</dbReference>
<comment type="cofactor">
    <cofactor evidence="1">
        <name>Zn(2+)</name>
        <dbReference type="ChEBI" id="CHEBI:29105"/>
    </cofactor>
</comment>
<feature type="chain" id="PRO_5039353617" description="Zinc carboxypeptidase" evidence="15">
    <location>
        <begin position="27"/>
        <end position="555"/>
    </location>
</feature>
<keyword evidence="8" id="KW-0862">Zinc</keyword>
<evidence type="ECO:0000256" key="5">
    <source>
        <dbReference type="ARBA" id="ARBA00022723"/>
    </source>
</evidence>
<evidence type="ECO:0000256" key="8">
    <source>
        <dbReference type="ARBA" id="ARBA00022833"/>
    </source>
</evidence>
<dbReference type="GO" id="GO:0005615">
    <property type="term" value="C:extracellular space"/>
    <property type="evidence" value="ECO:0007669"/>
    <property type="project" value="TreeGrafter"/>
</dbReference>
<reference evidence="19" key="1">
    <citation type="submission" date="2016-10" db="EMBL/GenBank/DDBJ databases">
        <authorList>
            <person name="Varghese N."/>
            <person name="Submissions S."/>
        </authorList>
    </citation>
    <scope>NUCLEOTIDE SEQUENCE [LARGE SCALE GENOMIC DNA]</scope>
    <source>
        <strain evidence="19">DSM 44260</strain>
    </source>
</reference>
<dbReference type="SUPFAM" id="SSF53187">
    <property type="entry name" value="Zn-dependent exopeptidases"/>
    <property type="match status" value="1"/>
</dbReference>
<feature type="signal peptide" evidence="15">
    <location>
        <begin position="1"/>
        <end position="26"/>
    </location>
</feature>
<evidence type="ECO:0000256" key="14">
    <source>
        <dbReference type="PROSITE-ProRule" id="PRU01379"/>
    </source>
</evidence>
<dbReference type="PROSITE" id="PS00132">
    <property type="entry name" value="CARBOXYPEPT_ZN_1"/>
    <property type="match status" value="1"/>
</dbReference>
<evidence type="ECO:0000256" key="4">
    <source>
        <dbReference type="ARBA" id="ARBA00022670"/>
    </source>
</evidence>
<evidence type="ECO:0000256" key="7">
    <source>
        <dbReference type="ARBA" id="ARBA00022801"/>
    </source>
</evidence>
<comment type="similarity">
    <text evidence="2 14">Belongs to the peptidase M14 family.</text>
</comment>
<dbReference type="GO" id="GO:0004252">
    <property type="term" value="F:serine-type endopeptidase activity"/>
    <property type="evidence" value="ECO:0007669"/>
    <property type="project" value="InterPro"/>
</dbReference>
<dbReference type="SMART" id="SM00631">
    <property type="entry name" value="Zn_pept"/>
    <property type="match status" value="1"/>
</dbReference>
<evidence type="ECO:0000259" key="16">
    <source>
        <dbReference type="PROSITE" id="PS51829"/>
    </source>
</evidence>
<dbReference type="PRINTS" id="PR00765">
    <property type="entry name" value="CRBOXYPTASEA"/>
</dbReference>
<keyword evidence="7" id="KW-0378">Hydrolase</keyword>
<dbReference type="InterPro" id="IPR002884">
    <property type="entry name" value="P_dom"/>
</dbReference>
<protein>
    <recommendedName>
        <fullName evidence="13">Zinc carboxypeptidase</fullName>
        <ecNumber evidence="12">3.4.17.18</ecNumber>
    </recommendedName>
</protein>
<dbReference type="PROSITE" id="PS52035">
    <property type="entry name" value="PEPTIDASE_M14"/>
    <property type="match status" value="1"/>
</dbReference>
<proteinExistence type="inferred from homology"/>
<dbReference type="Proteomes" id="UP000199051">
    <property type="component" value="Unassembled WGS sequence"/>
</dbReference>
<comment type="catalytic activity">
    <reaction evidence="10">
        <text>Releases a C-terminal residue, which may be hydrophobic or positively charged.</text>
        <dbReference type="EC" id="3.4.17.18"/>
    </reaction>
</comment>
<dbReference type="Pfam" id="PF01483">
    <property type="entry name" value="P_proprotein"/>
    <property type="match status" value="1"/>
</dbReference>
<comment type="function">
    <text evidence="11">Carboxypeptidase that possesses the specificities of both mammalian Cpase A and B. Thus shows broad substrate specificity, being able to cleave Cbz-Gly-Leu, Cbz-Gly-Val, Cbz-Gly-Phe, Cbz-Gly-Lys and Bz-Gly-Arg in vitro.</text>
</comment>
<evidence type="ECO:0000256" key="12">
    <source>
        <dbReference type="ARBA" id="ARBA00066554"/>
    </source>
</evidence>
<evidence type="ECO:0000256" key="6">
    <source>
        <dbReference type="ARBA" id="ARBA00022729"/>
    </source>
</evidence>
<evidence type="ECO:0000256" key="1">
    <source>
        <dbReference type="ARBA" id="ARBA00001947"/>
    </source>
</evidence>
<keyword evidence="4" id="KW-0645">Protease</keyword>
<evidence type="ECO:0000256" key="11">
    <source>
        <dbReference type="ARBA" id="ARBA00055464"/>
    </source>
</evidence>
<evidence type="ECO:0000256" key="9">
    <source>
        <dbReference type="ARBA" id="ARBA00023049"/>
    </source>
</evidence>
<dbReference type="AlphaFoldDB" id="A0A1H9XN54"/>
<dbReference type="InterPro" id="IPR057246">
    <property type="entry name" value="CARBOXYPEPT_ZN_1"/>
</dbReference>